<dbReference type="eggNOG" id="COG4658">
    <property type="taxonomic scope" value="Bacteria"/>
</dbReference>
<gene>
    <name evidence="10" type="ORF">P873_06615</name>
</gene>
<dbReference type="EMBL" id="AWXU01000020">
    <property type="protein sequence ID" value="KFN50341.1"/>
    <property type="molecule type" value="Genomic_DNA"/>
</dbReference>
<keyword evidence="4" id="KW-0288">FMN</keyword>
<keyword evidence="1" id="KW-0813">Transport</keyword>
<dbReference type="GO" id="GO:0055085">
    <property type="term" value="P:transmembrane transport"/>
    <property type="evidence" value="ECO:0007669"/>
    <property type="project" value="InterPro"/>
</dbReference>
<evidence type="ECO:0000256" key="5">
    <source>
        <dbReference type="ARBA" id="ARBA00022692"/>
    </source>
</evidence>
<proteinExistence type="predicted"/>
<protein>
    <submittedName>
        <fullName evidence="10">Uncharacterized protein</fullName>
    </submittedName>
</protein>
<feature type="transmembrane region" description="Helical" evidence="9">
    <location>
        <begin position="166"/>
        <end position="186"/>
    </location>
</feature>
<evidence type="ECO:0000256" key="7">
    <source>
        <dbReference type="ARBA" id="ARBA00022989"/>
    </source>
</evidence>
<dbReference type="InterPro" id="IPR004338">
    <property type="entry name" value="NqrB/RnfD"/>
</dbReference>
<evidence type="ECO:0000256" key="8">
    <source>
        <dbReference type="ARBA" id="ARBA00023136"/>
    </source>
</evidence>
<evidence type="ECO:0000256" key="2">
    <source>
        <dbReference type="ARBA" id="ARBA00022553"/>
    </source>
</evidence>
<evidence type="ECO:0000256" key="3">
    <source>
        <dbReference type="ARBA" id="ARBA00022630"/>
    </source>
</evidence>
<dbReference type="PANTHER" id="PTHR30578:SF0">
    <property type="entry name" value="ION-TRANSLOCATING OXIDOREDUCTASE COMPLEX SUBUNIT D"/>
    <property type="match status" value="1"/>
</dbReference>
<dbReference type="Proteomes" id="UP000029391">
    <property type="component" value="Unassembled WGS sequence"/>
</dbReference>
<reference evidence="10 11" key="1">
    <citation type="submission" date="2013-09" db="EMBL/GenBank/DDBJ databases">
        <title>Genome sequencing of Arenimonas composti.</title>
        <authorList>
            <person name="Chen F."/>
            <person name="Wang G."/>
        </authorList>
    </citation>
    <scope>NUCLEOTIDE SEQUENCE [LARGE SCALE GENOMIC DNA]</scope>
    <source>
        <strain evidence="10 11">TR7-09</strain>
    </source>
</reference>
<evidence type="ECO:0000256" key="1">
    <source>
        <dbReference type="ARBA" id="ARBA00022448"/>
    </source>
</evidence>
<dbReference type="RefSeq" id="WP_026817783.1">
    <property type="nucleotide sequence ID" value="NZ_AWXU01000020.1"/>
</dbReference>
<dbReference type="AlphaFoldDB" id="A0A091BF18"/>
<evidence type="ECO:0000256" key="9">
    <source>
        <dbReference type="SAM" id="Phobius"/>
    </source>
</evidence>
<dbReference type="STRING" id="1121013.GCA_000426365_01942"/>
<keyword evidence="7 9" id="KW-1133">Transmembrane helix</keyword>
<keyword evidence="2" id="KW-0597">Phosphoprotein</keyword>
<organism evidence="10 11">
    <name type="scientific">Arenimonas composti TR7-09 = DSM 18010</name>
    <dbReference type="NCBI Taxonomy" id="1121013"/>
    <lineage>
        <taxon>Bacteria</taxon>
        <taxon>Pseudomonadati</taxon>
        <taxon>Pseudomonadota</taxon>
        <taxon>Gammaproteobacteria</taxon>
        <taxon>Lysobacterales</taxon>
        <taxon>Lysobacteraceae</taxon>
        <taxon>Arenimonas</taxon>
    </lineage>
</organism>
<accession>A0A091BF18</accession>
<comment type="caution">
    <text evidence="10">The sequence shown here is derived from an EMBL/GenBank/DDBJ whole genome shotgun (WGS) entry which is preliminary data.</text>
</comment>
<evidence type="ECO:0000256" key="6">
    <source>
        <dbReference type="ARBA" id="ARBA00022967"/>
    </source>
</evidence>
<feature type="transmembrane region" description="Helical" evidence="9">
    <location>
        <begin position="141"/>
        <end position="159"/>
    </location>
</feature>
<feature type="transmembrane region" description="Helical" evidence="9">
    <location>
        <begin position="63"/>
        <end position="82"/>
    </location>
</feature>
<evidence type="ECO:0000313" key="10">
    <source>
        <dbReference type="EMBL" id="KFN50341.1"/>
    </source>
</evidence>
<dbReference type="Pfam" id="PF03116">
    <property type="entry name" value="NQR2_RnfD_RnfE"/>
    <property type="match status" value="2"/>
</dbReference>
<evidence type="ECO:0000256" key="4">
    <source>
        <dbReference type="ARBA" id="ARBA00022643"/>
    </source>
</evidence>
<keyword evidence="5 9" id="KW-0812">Transmembrane</keyword>
<keyword evidence="3" id="KW-0285">Flavoprotein</keyword>
<feature type="transmembrane region" description="Helical" evidence="9">
    <location>
        <begin position="32"/>
        <end position="51"/>
    </location>
</feature>
<keyword evidence="8 9" id="KW-0472">Membrane</keyword>
<keyword evidence="6" id="KW-1278">Translocase</keyword>
<dbReference type="GO" id="GO:0005886">
    <property type="term" value="C:plasma membrane"/>
    <property type="evidence" value="ECO:0007669"/>
    <property type="project" value="TreeGrafter"/>
</dbReference>
<name>A0A091BF18_9GAMM</name>
<sequence>MRALPERAAWTLFALLPGTVLLGLAEPGRGSVLVLAVLLAVAIEAVALRLAGRPARELRDGGAVLTGLLIALLIPLATPMWLIATAVLVAVLGSRVAFGGAGGIVLHPAMLGLAVAALAPLTAPPPAVAAVVAGFPIDARHVAAAFAAGGLLLLALRILRWQAPLALLATLALFATLAGGELHAAFSPLAAAGTWLVAIFVAGDGASGCVGSRGRLAFGTGVGALALPLLQPGDVVGGLVPAVLLMNLLAPALDRWLAPAPPQVDA</sequence>
<keyword evidence="11" id="KW-1185">Reference proteome</keyword>
<feature type="transmembrane region" description="Helical" evidence="9">
    <location>
        <begin position="192"/>
        <end position="210"/>
    </location>
</feature>
<evidence type="ECO:0000313" key="11">
    <source>
        <dbReference type="Proteomes" id="UP000029391"/>
    </source>
</evidence>
<dbReference type="PANTHER" id="PTHR30578">
    <property type="entry name" value="ELECTRON TRANSPORT COMPLEX PROTEIN RNFD"/>
    <property type="match status" value="1"/>
</dbReference>